<feature type="compositionally biased region" description="Basic and acidic residues" evidence="1">
    <location>
        <begin position="38"/>
        <end position="53"/>
    </location>
</feature>
<proteinExistence type="predicted"/>
<feature type="region of interest" description="Disordered" evidence="1">
    <location>
        <begin position="33"/>
        <end position="54"/>
    </location>
</feature>
<feature type="transmembrane region" description="Helical" evidence="2">
    <location>
        <begin position="6"/>
        <end position="26"/>
    </location>
</feature>
<organism evidence="3 4">
    <name type="scientific">Pedobacter gandavensis</name>
    <dbReference type="NCBI Taxonomy" id="2679963"/>
    <lineage>
        <taxon>Bacteria</taxon>
        <taxon>Pseudomonadati</taxon>
        <taxon>Bacteroidota</taxon>
        <taxon>Sphingobacteriia</taxon>
        <taxon>Sphingobacteriales</taxon>
        <taxon>Sphingobacteriaceae</taxon>
        <taxon>Pedobacter</taxon>
    </lineage>
</organism>
<keyword evidence="2" id="KW-1133">Transmembrane helix</keyword>
<evidence type="ECO:0000256" key="1">
    <source>
        <dbReference type="SAM" id="MobiDB-lite"/>
    </source>
</evidence>
<keyword evidence="2" id="KW-0812">Transmembrane</keyword>
<reference evidence="3 4" key="1">
    <citation type="submission" date="2019-11" db="EMBL/GenBank/DDBJ databases">
        <title>Description of Pedobacter sp. LMG 31462T.</title>
        <authorList>
            <person name="Carlier A."/>
            <person name="Qi S."/>
            <person name="Vandamme P."/>
        </authorList>
    </citation>
    <scope>NUCLEOTIDE SEQUENCE [LARGE SCALE GENOMIC DNA]</scope>
    <source>
        <strain evidence="3 4">LMG 31462</strain>
    </source>
</reference>
<dbReference type="RefSeq" id="WP_182953150.1">
    <property type="nucleotide sequence ID" value="NZ_WNXC01000001.1"/>
</dbReference>
<gene>
    <name evidence="3" type="ORF">GM920_02620</name>
</gene>
<keyword evidence="4" id="KW-1185">Reference proteome</keyword>
<dbReference type="EMBL" id="WNXC01000001">
    <property type="protein sequence ID" value="MBB2147798.1"/>
    <property type="molecule type" value="Genomic_DNA"/>
</dbReference>
<sequence length="81" mass="9109">MNNDTKIILGIFAGLAAGAALGLLLAPERKKKQLNGHEVSRAKRAHQSEDHTKAQLQHLENIKDRLMNTFNEDFNDHVEHV</sequence>
<keyword evidence="2" id="KW-0472">Membrane</keyword>
<evidence type="ECO:0000313" key="4">
    <source>
        <dbReference type="Proteomes" id="UP000636110"/>
    </source>
</evidence>
<name>A0ABR6ERC0_9SPHI</name>
<dbReference type="Proteomes" id="UP000636110">
    <property type="component" value="Unassembled WGS sequence"/>
</dbReference>
<accession>A0ABR6ERC0</accession>
<comment type="caution">
    <text evidence="3">The sequence shown here is derived from an EMBL/GenBank/DDBJ whole genome shotgun (WGS) entry which is preliminary data.</text>
</comment>
<evidence type="ECO:0000313" key="3">
    <source>
        <dbReference type="EMBL" id="MBB2147798.1"/>
    </source>
</evidence>
<evidence type="ECO:0000256" key="2">
    <source>
        <dbReference type="SAM" id="Phobius"/>
    </source>
</evidence>
<protein>
    <submittedName>
        <fullName evidence="3">YtxH domain-containing protein</fullName>
    </submittedName>
</protein>